<dbReference type="GO" id="GO:0017136">
    <property type="term" value="F:histone deacetylase activity, NAD-dependent"/>
    <property type="evidence" value="ECO:0007669"/>
    <property type="project" value="TreeGrafter"/>
</dbReference>
<name>A0A4P6KG64_9MICO</name>
<keyword evidence="3" id="KW-0520">NAD</keyword>
<evidence type="ECO:0000256" key="3">
    <source>
        <dbReference type="ARBA" id="ARBA00023027"/>
    </source>
</evidence>
<keyword evidence="2" id="KW-0808">Transferase</keyword>
<dbReference type="EMBL" id="CP035806">
    <property type="protein sequence ID" value="QBE49210.1"/>
    <property type="molecule type" value="Genomic_DNA"/>
</dbReference>
<dbReference type="InterPro" id="IPR026590">
    <property type="entry name" value="Ssirtuin_cat_dom"/>
</dbReference>
<evidence type="ECO:0000256" key="4">
    <source>
        <dbReference type="PROSITE-ProRule" id="PRU00236"/>
    </source>
</evidence>
<feature type="binding site" evidence="4">
    <location>
        <position position="134"/>
    </location>
    <ligand>
        <name>Zn(2+)</name>
        <dbReference type="ChEBI" id="CHEBI:29105"/>
    </ligand>
</feature>
<feature type="active site" description="Proton acceptor" evidence="4">
    <location>
        <position position="123"/>
    </location>
</feature>
<dbReference type="PROSITE" id="PS50305">
    <property type="entry name" value="SIRTUIN"/>
    <property type="match status" value="1"/>
</dbReference>
<dbReference type="EC" id="2.3.1.286" evidence="1"/>
<keyword evidence="4" id="KW-0862">Zinc</keyword>
<keyword evidence="7" id="KW-1185">Reference proteome</keyword>
<evidence type="ECO:0000259" key="5">
    <source>
        <dbReference type="PROSITE" id="PS50305"/>
    </source>
</evidence>
<sequence length="280" mass="29618">MPRRPEPDADAMRELAALFAHGPVAVLTGAGISTDSGIPDYRGTGAPPRTPMNIAEFMHDVAYRRRFWAGARIGFLRSAGVSPNAGHRALAHLEAAGRIEGVITQNVDDLHRRGGSRTVVELHGNGATIRCVACGRRRTRAEVLANFDQLNPGYAEEHADAALGPDGDARISDPSSVLVPECPDCGGVLRPAVVYFGETVPPEVFAAGETLVHDAGALLLAGTSLAVNTGMRLVHRAERRGIPIAVINRGPTAVDSRDSVRVRIEGGTSETLTDLAEMLS</sequence>
<dbReference type="Proteomes" id="UP000289260">
    <property type="component" value="Chromosome"/>
</dbReference>
<dbReference type="RefSeq" id="WP_130110340.1">
    <property type="nucleotide sequence ID" value="NZ_CP035806.1"/>
</dbReference>
<accession>A0A4P6KG64</accession>
<dbReference type="InterPro" id="IPR003000">
    <property type="entry name" value="Sirtuin"/>
</dbReference>
<gene>
    <name evidence="6" type="ORF">EVS81_10470</name>
</gene>
<reference evidence="6 7" key="1">
    <citation type="submission" date="2019-02" db="EMBL/GenBank/DDBJ databases">
        <authorList>
            <person name="Sun L."/>
            <person name="Pan D."/>
            <person name="Wu X."/>
        </authorList>
    </citation>
    <scope>NUCLEOTIDE SEQUENCE [LARGE SCALE GENOMIC DNA]</scope>
    <source>
        <strain evidence="6 7">JW-1</strain>
    </source>
</reference>
<evidence type="ECO:0000256" key="1">
    <source>
        <dbReference type="ARBA" id="ARBA00012928"/>
    </source>
</evidence>
<evidence type="ECO:0000313" key="6">
    <source>
        <dbReference type="EMBL" id="QBE49210.1"/>
    </source>
</evidence>
<dbReference type="Gene3D" id="3.30.1600.10">
    <property type="entry name" value="SIR2/SIRT2 'Small Domain"/>
    <property type="match status" value="1"/>
</dbReference>
<feature type="binding site" evidence="4">
    <location>
        <position position="182"/>
    </location>
    <ligand>
        <name>Zn(2+)</name>
        <dbReference type="ChEBI" id="CHEBI:29105"/>
    </ligand>
</feature>
<organism evidence="6 7">
    <name type="scientific">Leucobacter triazinivorans</name>
    <dbReference type="NCBI Taxonomy" id="1784719"/>
    <lineage>
        <taxon>Bacteria</taxon>
        <taxon>Bacillati</taxon>
        <taxon>Actinomycetota</taxon>
        <taxon>Actinomycetes</taxon>
        <taxon>Micrococcales</taxon>
        <taxon>Microbacteriaceae</taxon>
        <taxon>Leucobacter</taxon>
    </lineage>
</organism>
<feature type="domain" description="Deacetylase sirtuin-type" evidence="5">
    <location>
        <begin position="1"/>
        <end position="280"/>
    </location>
</feature>
<feature type="binding site" evidence="4">
    <location>
        <position position="131"/>
    </location>
    <ligand>
        <name>Zn(2+)</name>
        <dbReference type="ChEBI" id="CHEBI:29105"/>
    </ligand>
</feature>
<dbReference type="KEGG" id="ltr:EVS81_10470"/>
<dbReference type="PANTHER" id="PTHR11085">
    <property type="entry name" value="NAD-DEPENDENT PROTEIN DEACYLASE SIRTUIN-5, MITOCHONDRIAL-RELATED"/>
    <property type="match status" value="1"/>
</dbReference>
<dbReference type="InterPro" id="IPR029035">
    <property type="entry name" value="DHS-like_NAD/FAD-binding_dom"/>
</dbReference>
<dbReference type="Pfam" id="PF02146">
    <property type="entry name" value="SIR2"/>
    <property type="match status" value="1"/>
</dbReference>
<dbReference type="GO" id="GO:0046872">
    <property type="term" value="F:metal ion binding"/>
    <property type="evidence" value="ECO:0007669"/>
    <property type="project" value="UniProtKB-KW"/>
</dbReference>
<dbReference type="OrthoDB" id="9800582at2"/>
<evidence type="ECO:0000313" key="7">
    <source>
        <dbReference type="Proteomes" id="UP000289260"/>
    </source>
</evidence>
<dbReference type="PANTHER" id="PTHR11085:SF10">
    <property type="entry name" value="NAD-DEPENDENT PROTEIN DEACYLASE SIRTUIN-5, MITOCHONDRIAL-RELATED"/>
    <property type="match status" value="1"/>
</dbReference>
<dbReference type="SUPFAM" id="SSF52467">
    <property type="entry name" value="DHS-like NAD/FAD-binding domain"/>
    <property type="match status" value="1"/>
</dbReference>
<protein>
    <recommendedName>
        <fullName evidence="1">protein acetyllysine N-acetyltransferase</fullName>
        <ecNumber evidence="1">2.3.1.286</ecNumber>
    </recommendedName>
</protein>
<dbReference type="InterPro" id="IPR050134">
    <property type="entry name" value="NAD-dep_sirtuin_deacylases"/>
</dbReference>
<proteinExistence type="predicted"/>
<dbReference type="AlphaFoldDB" id="A0A4P6KG64"/>
<keyword evidence="4" id="KW-0479">Metal-binding</keyword>
<dbReference type="InterPro" id="IPR026591">
    <property type="entry name" value="Sirtuin_cat_small_dom_sf"/>
</dbReference>
<evidence type="ECO:0000256" key="2">
    <source>
        <dbReference type="ARBA" id="ARBA00022679"/>
    </source>
</evidence>
<dbReference type="Gene3D" id="3.40.50.1220">
    <property type="entry name" value="TPP-binding domain"/>
    <property type="match status" value="1"/>
</dbReference>
<dbReference type="GO" id="GO:0070403">
    <property type="term" value="F:NAD+ binding"/>
    <property type="evidence" value="ECO:0007669"/>
    <property type="project" value="InterPro"/>
</dbReference>
<feature type="binding site" evidence="4">
    <location>
        <position position="185"/>
    </location>
    <ligand>
        <name>Zn(2+)</name>
        <dbReference type="ChEBI" id="CHEBI:29105"/>
    </ligand>
</feature>